<dbReference type="InterPro" id="IPR029044">
    <property type="entry name" value="Nucleotide-diphossugar_trans"/>
</dbReference>
<dbReference type="InterPro" id="IPR050834">
    <property type="entry name" value="Glycosyltransf_2"/>
</dbReference>
<dbReference type="STRING" id="341036.SAMN05660649_01428"/>
<organism evidence="2 3">
    <name type="scientific">Desulfotruncus arcticus DSM 17038</name>
    <dbReference type="NCBI Taxonomy" id="1121424"/>
    <lineage>
        <taxon>Bacteria</taxon>
        <taxon>Bacillati</taxon>
        <taxon>Bacillota</taxon>
        <taxon>Clostridia</taxon>
        <taxon>Eubacteriales</taxon>
        <taxon>Desulfallaceae</taxon>
        <taxon>Desulfotruncus</taxon>
    </lineage>
</organism>
<feature type="domain" description="Glycosyltransferase 2-like" evidence="1">
    <location>
        <begin position="15"/>
        <end position="144"/>
    </location>
</feature>
<dbReference type="PANTHER" id="PTHR43685">
    <property type="entry name" value="GLYCOSYLTRANSFERASE"/>
    <property type="match status" value="1"/>
</dbReference>
<sequence length="314" mass="36211">MINIVDDAEKKPKVSVVIPTYNRAHTLDRAIKSILGQTFNDLELIIVDDGSTDNTIEVVSSVNDPRIRYIRHDSNQGANAARNTGIKTACAEFVAFQDSDDEWLPEKLEKQVGVLEATSHEVAAVYTGFLRLKGDEVTYIPGDHISKKEGYIHQQLLKGNFITTQTVLARRQCIVDCGMFDEEMPRLQDWDLWIRIARNYRFSYINEPLVRAYHTQDSISKNMAAYDAAMGRIIAKYRDDYLRYPNTACRILRFYALIKINGDEIALARKYLWESFFVKPNIKSLVSLGASLFGSKMYLKLWKTWLNWRNSRFF</sequence>
<dbReference type="GO" id="GO:0016740">
    <property type="term" value="F:transferase activity"/>
    <property type="evidence" value="ECO:0007669"/>
    <property type="project" value="UniProtKB-KW"/>
</dbReference>
<dbReference type="AlphaFoldDB" id="A0A1I2RAC4"/>
<evidence type="ECO:0000259" key="1">
    <source>
        <dbReference type="Pfam" id="PF00535"/>
    </source>
</evidence>
<protein>
    <submittedName>
        <fullName evidence="2">Glycosyltransferase involved in cell wall bisynthesis</fullName>
    </submittedName>
</protein>
<name>A0A1I2RAC4_9FIRM</name>
<dbReference type="CDD" id="cd00761">
    <property type="entry name" value="Glyco_tranf_GTA_type"/>
    <property type="match status" value="1"/>
</dbReference>
<dbReference type="Pfam" id="PF00535">
    <property type="entry name" value="Glycos_transf_2"/>
    <property type="match status" value="1"/>
</dbReference>
<dbReference type="SUPFAM" id="SSF53448">
    <property type="entry name" value="Nucleotide-diphospho-sugar transferases"/>
    <property type="match status" value="1"/>
</dbReference>
<reference evidence="3" key="1">
    <citation type="submission" date="2016-10" db="EMBL/GenBank/DDBJ databases">
        <authorList>
            <person name="Varghese N."/>
            <person name="Submissions S."/>
        </authorList>
    </citation>
    <scope>NUCLEOTIDE SEQUENCE [LARGE SCALE GENOMIC DNA]</scope>
    <source>
        <strain evidence="3">DSM 17038</strain>
    </source>
</reference>
<keyword evidence="2" id="KW-0808">Transferase</keyword>
<dbReference type="InterPro" id="IPR001173">
    <property type="entry name" value="Glyco_trans_2-like"/>
</dbReference>
<proteinExistence type="predicted"/>
<accession>A0A1I2RAC4</accession>
<dbReference type="Proteomes" id="UP000199337">
    <property type="component" value="Unassembled WGS sequence"/>
</dbReference>
<dbReference type="PANTHER" id="PTHR43685:SF2">
    <property type="entry name" value="GLYCOSYLTRANSFERASE 2-LIKE DOMAIN-CONTAINING PROTEIN"/>
    <property type="match status" value="1"/>
</dbReference>
<dbReference type="Gene3D" id="3.90.550.10">
    <property type="entry name" value="Spore Coat Polysaccharide Biosynthesis Protein SpsA, Chain A"/>
    <property type="match status" value="1"/>
</dbReference>
<evidence type="ECO:0000313" key="3">
    <source>
        <dbReference type="Proteomes" id="UP000199337"/>
    </source>
</evidence>
<gene>
    <name evidence="2" type="ORF">SAMN05660649_01428</name>
</gene>
<keyword evidence="3" id="KW-1185">Reference proteome</keyword>
<evidence type="ECO:0000313" key="2">
    <source>
        <dbReference type="EMBL" id="SFG36429.1"/>
    </source>
</evidence>
<dbReference type="EMBL" id="FOOX01000004">
    <property type="protein sequence ID" value="SFG36429.1"/>
    <property type="molecule type" value="Genomic_DNA"/>
</dbReference>